<evidence type="ECO:0000256" key="1">
    <source>
        <dbReference type="ARBA" id="ARBA00004141"/>
    </source>
</evidence>
<feature type="transmembrane region" description="Helical" evidence="8">
    <location>
        <begin position="407"/>
        <end position="426"/>
    </location>
</feature>
<dbReference type="KEGG" id="nlo:107220689"/>
<protein>
    <submittedName>
        <fullName evidence="11">Uncharacterized protein LOC107220689</fullName>
    </submittedName>
</protein>
<feature type="domain" description="Potassium channel" evidence="9">
    <location>
        <begin position="313"/>
        <end position="369"/>
    </location>
</feature>
<evidence type="ECO:0000256" key="5">
    <source>
        <dbReference type="ARBA" id="ARBA00023065"/>
    </source>
</evidence>
<organism evidence="11">
    <name type="scientific">Neodiprion lecontei</name>
    <name type="common">Redheaded pine sawfly</name>
    <dbReference type="NCBI Taxonomy" id="441921"/>
    <lineage>
        <taxon>Eukaryota</taxon>
        <taxon>Metazoa</taxon>
        <taxon>Ecdysozoa</taxon>
        <taxon>Arthropoda</taxon>
        <taxon>Hexapoda</taxon>
        <taxon>Insecta</taxon>
        <taxon>Pterygota</taxon>
        <taxon>Neoptera</taxon>
        <taxon>Endopterygota</taxon>
        <taxon>Hymenoptera</taxon>
        <taxon>Tenthredinoidea</taxon>
        <taxon>Diprionidae</taxon>
        <taxon>Diprioninae</taxon>
        <taxon>Neodiprion</taxon>
    </lineage>
</organism>
<evidence type="ECO:0000256" key="4">
    <source>
        <dbReference type="ARBA" id="ARBA00022989"/>
    </source>
</evidence>
<evidence type="ECO:0000256" key="3">
    <source>
        <dbReference type="ARBA" id="ARBA00022692"/>
    </source>
</evidence>
<dbReference type="RefSeq" id="XP_015514858.1">
    <property type="nucleotide sequence ID" value="XM_015659372.2"/>
</dbReference>
<keyword evidence="4 8" id="KW-1133">Transmembrane helix</keyword>
<dbReference type="Proteomes" id="UP000829291">
    <property type="component" value="Chromosome 4"/>
</dbReference>
<dbReference type="GO" id="GO:0022841">
    <property type="term" value="F:potassium ion leak channel activity"/>
    <property type="evidence" value="ECO:0007669"/>
    <property type="project" value="TreeGrafter"/>
</dbReference>
<dbReference type="InterPro" id="IPR013099">
    <property type="entry name" value="K_chnl_dom"/>
</dbReference>
<dbReference type="OrthoDB" id="6433782at2759"/>
<keyword evidence="5" id="KW-0406">Ion transport</keyword>
<accession>A0A6J0BM31</accession>
<dbReference type="Gene3D" id="1.10.287.70">
    <property type="match status" value="1"/>
</dbReference>
<dbReference type="GO" id="GO:0005886">
    <property type="term" value="C:plasma membrane"/>
    <property type="evidence" value="ECO:0007669"/>
    <property type="project" value="TreeGrafter"/>
</dbReference>
<feature type="transmembrane region" description="Helical" evidence="8">
    <location>
        <begin position="346"/>
        <end position="371"/>
    </location>
</feature>
<gene>
    <name evidence="11" type="primary">LOC107220689</name>
</gene>
<proteinExistence type="predicted"/>
<dbReference type="InParanoid" id="A0A6J0BM31"/>
<evidence type="ECO:0000256" key="6">
    <source>
        <dbReference type="ARBA" id="ARBA00023136"/>
    </source>
</evidence>
<evidence type="ECO:0000256" key="7">
    <source>
        <dbReference type="ARBA" id="ARBA00023303"/>
    </source>
</evidence>
<dbReference type="InterPro" id="IPR003280">
    <property type="entry name" value="2pore_dom_K_chnl"/>
</dbReference>
<evidence type="ECO:0000256" key="8">
    <source>
        <dbReference type="SAM" id="Phobius"/>
    </source>
</evidence>
<evidence type="ECO:0000256" key="2">
    <source>
        <dbReference type="ARBA" id="ARBA00022448"/>
    </source>
</evidence>
<name>A0A6J0BM31_NEOLC</name>
<feature type="transmembrane region" description="Helical" evidence="8">
    <location>
        <begin position="314"/>
        <end position="334"/>
    </location>
</feature>
<dbReference type="GO" id="GO:0015271">
    <property type="term" value="F:outward rectifier potassium channel activity"/>
    <property type="evidence" value="ECO:0007669"/>
    <property type="project" value="TreeGrafter"/>
</dbReference>
<comment type="subcellular location">
    <subcellularLocation>
        <location evidence="1">Membrane</location>
        <topology evidence="1">Multi-pass membrane protein</topology>
    </subcellularLocation>
</comment>
<feature type="transmembrane region" description="Helical" evidence="8">
    <location>
        <begin position="457"/>
        <end position="477"/>
    </location>
</feature>
<evidence type="ECO:0000259" key="9">
    <source>
        <dbReference type="Pfam" id="PF07885"/>
    </source>
</evidence>
<evidence type="ECO:0000313" key="11">
    <source>
        <dbReference type="RefSeq" id="XP_015514858.1"/>
    </source>
</evidence>
<keyword evidence="7" id="KW-0407">Ion channel</keyword>
<sequence length="498" mass="54067">MEVPRFPRPAPNLASKVTEELDVTSVLAAVSPETPASRRRHAIVRGGVRLPRGGAGEVAGGEAAERRGGGKRGGAYFRGSRCFVKNLVHPRDKRSSRFPSRQRVTEFRLKMTERRDENHDSDDDVVCAVGPHRPPMGVSNSPKIDRSVQNGDAEARHQEHQELPLAALRSTGVQTCPTIPYRLRMFPSLQDPPVLVRDSSENPKKSSKICKHLRLLGRLTLCQFGLAWLLSLWAIAGAAAFYSTEGPREREQVADLATKQRDLAISLATELRQVKAEEPIWVNTIQRYFLKHENLILAAVNSGYGESGGGGGQVWTFPGCFLFAVSLLTTLGFGAPVPRTTPGRTVAVLFAAIGIPAHFLLILNTGIFLAVRLQSFAVRRKEQGGNSEDKEAVVHLEYTTIPRWVKIVPFACIGGYYLIGILCFGVGRLRPMAASLLFPLDFTAAGGLATTSGPVRIAYAIYLEGAVTIAAVAVAILQVSATQSLTNIGLKYGLLTNT</sequence>
<keyword evidence="6 8" id="KW-0472">Membrane</keyword>
<keyword evidence="10" id="KW-1185">Reference proteome</keyword>
<dbReference type="AlphaFoldDB" id="A0A6J0BM31"/>
<evidence type="ECO:0000313" key="10">
    <source>
        <dbReference type="Proteomes" id="UP000829291"/>
    </source>
</evidence>
<keyword evidence="3 8" id="KW-0812">Transmembrane</keyword>
<dbReference type="Pfam" id="PF07885">
    <property type="entry name" value="Ion_trans_2"/>
    <property type="match status" value="1"/>
</dbReference>
<keyword evidence="2" id="KW-0813">Transport</keyword>
<dbReference type="PANTHER" id="PTHR11003:SF87">
    <property type="entry name" value="POTASSIUM CHANNEL DOMAIN-CONTAINING PROTEIN"/>
    <property type="match status" value="1"/>
</dbReference>
<dbReference type="GeneID" id="107220689"/>
<feature type="transmembrane region" description="Helical" evidence="8">
    <location>
        <begin position="215"/>
        <end position="242"/>
    </location>
</feature>
<dbReference type="GO" id="GO:0030322">
    <property type="term" value="P:stabilization of membrane potential"/>
    <property type="evidence" value="ECO:0007669"/>
    <property type="project" value="TreeGrafter"/>
</dbReference>
<reference evidence="11" key="1">
    <citation type="submission" date="2025-08" db="UniProtKB">
        <authorList>
            <consortium name="RefSeq"/>
        </authorList>
    </citation>
    <scope>IDENTIFICATION</scope>
    <source>
        <tissue evidence="11">Thorax and Abdomen</tissue>
    </source>
</reference>
<dbReference type="PANTHER" id="PTHR11003">
    <property type="entry name" value="POTASSIUM CHANNEL, SUBFAMILY K"/>
    <property type="match status" value="1"/>
</dbReference>
<dbReference type="SUPFAM" id="SSF81324">
    <property type="entry name" value="Voltage-gated potassium channels"/>
    <property type="match status" value="1"/>
</dbReference>